<sequence>MENNMNHCCCSENQIENKSYKKGNCPACGKEGNLVKNYTVKHIVVEELTEEVGSSDYYLCMNEDCDVVYYSSDSSTIFNKQQVKVPIWFKKDANPKYACYCSQVTEEQVIKAVIEKGAKSMAEALEITGAMKNPQCREKNPLGKCCHQIIQNAIEKAFKIKSGS</sequence>
<keyword evidence="3" id="KW-1185">Reference proteome</keyword>
<dbReference type="InterPro" id="IPR040890">
    <property type="entry name" value="Znf_CopZ"/>
</dbReference>
<accession>A0A1I5TRV6</accession>
<organism evidence="2 3">
    <name type="scientific">Caldicoprobacter faecalis</name>
    <dbReference type="NCBI Taxonomy" id="937334"/>
    <lineage>
        <taxon>Bacteria</taxon>
        <taxon>Bacillati</taxon>
        <taxon>Bacillota</taxon>
        <taxon>Clostridia</taxon>
        <taxon>Caldicoprobacterales</taxon>
        <taxon>Caldicoprobacteraceae</taxon>
        <taxon>Caldicoprobacter</taxon>
    </lineage>
</organism>
<reference evidence="2 3" key="1">
    <citation type="submission" date="2016-10" db="EMBL/GenBank/DDBJ databases">
        <authorList>
            <person name="de Groot N.N."/>
        </authorList>
    </citation>
    <scope>NUCLEOTIDE SEQUENCE [LARGE SCALE GENOMIC DNA]</scope>
    <source>
        <strain evidence="2 3">DSM 20678</strain>
    </source>
</reference>
<feature type="domain" description="CopZ zinc binding" evidence="1">
    <location>
        <begin position="23"/>
        <end position="84"/>
    </location>
</feature>
<dbReference type="CDD" id="cd10141">
    <property type="entry name" value="CopZ-like_Fer2_BFD-like"/>
    <property type="match status" value="1"/>
</dbReference>
<name>A0A1I5TRV6_9FIRM</name>
<evidence type="ECO:0000313" key="2">
    <source>
        <dbReference type="EMBL" id="SFP85718.1"/>
    </source>
</evidence>
<dbReference type="Proteomes" id="UP000198577">
    <property type="component" value="Unassembled WGS sequence"/>
</dbReference>
<evidence type="ECO:0000313" key="3">
    <source>
        <dbReference type="Proteomes" id="UP000198577"/>
    </source>
</evidence>
<dbReference type="NCBIfam" id="NF045877">
    <property type="entry name" value="CopZ_Nterm_CU"/>
    <property type="match status" value="1"/>
</dbReference>
<dbReference type="Gene3D" id="1.10.10.1100">
    <property type="entry name" value="BFD-like [2Fe-2S]-binding domain"/>
    <property type="match status" value="1"/>
</dbReference>
<dbReference type="STRING" id="937334.SAMN05444406_10530"/>
<dbReference type="InterPro" id="IPR041854">
    <property type="entry name" value="BFD-like_2Fe2S-bd_dom_sf"/>
</dbReference>
<dbReference type="Pfam" id="PF18423">
    <property type="entry name" value="zf_CopZ"/>
    <property type="match status" value="1"/>
</dbReference>
<proteinExistence type="predicted"/>
<dbReference type="AlphaFoldDB" id="A0A1I5TRV6"/>
<protein>
    <recommendedName>
        <fullName evidence="1">CopZ zinc binding domain-containing protein</fullName>
    </recommendedName>
</protein>
<dbReference type="Gene3D" id="2.20.25.270">
    <property type="match status" value="1"/>
</dbReference>
<evidence type="ECO:0000259" key="1">
    <source>
        <dbReference type="Pfam" id="PF18423"/>
    </source>
</evidence>
<dbReference type="EMBL" id="FOXR01000005">
    <property type="protein sequence ID" value="SFP85718.1"/>
    <property type="molecule type" value="Genomic_DNA"/>
</dbReference>
<gene>
    <name evidence="2" type="ORF">SAMN05444406_10530</name>
</gene>
<dbReference type="RefSeq" id="WP_242948237.1">
    <property type="nucleotide sequence ID" value="NZ_FOXR01000005.1"/>
</dbReference>